<evidence type="ECO:0000313" key="2">
    <source>
        <dbReference type="Proteomes" id="UP000250991"/>
    </source>
</evidence>
<dbReference type="PANTHER" id="PTHR30304">
    <property type="entry name" value="D-TAGATOSE-1,6-BISPHOSPHATE ALDOLASE"/>
    <property type="match status" value="1"/>
</dbReference>
<evidence type="ECO:0000313" key="1">
    <source>
        <dbReference type="EMBL" id="SQD00824.1"/>
    </source>
</evidence>
<keyword evidence="1" id="KW-0456">Lyase</keyword>
<dbReference type="InterPro" id="IPR050246">
    <property type="entry name" value="Class_II_FBP_aldolase"/>
</dbReference>
<dbReference type="GO" id="GO:0005975">
    <property type="term" value="P:carbohydrate metabolic process"/>
    <property type="evidence" value="ECO:0007669"/>
    <property type="project" value="InterPro"/>
</dbReference>
<dbReference type="GO" id="GO:0005829">
    <property type="term" value="C:cytosol"/>
    <property type="evidence" value="ECO:0007669"/>
    <property type="project" value="TreeGrafter"/>
</dbReference>
<dbReference type="EC" id="4.1.2.40" evidence="1"/>
<name>A0A2X3K1F8_ECOLX</name>
<dbReference type="Gene3D" id="3.20.20.70">
    <property type="entry name" value="Aldolase class I"/>
    <property type="match status" value="1"/>
</dbReference>
<dbReference type="GO" id="GO:0008270">
    <property type="term" value="F:zinc ion binding"/>
    <property type="evidence" value="ECO:0007669"/>
    <property type="project" value="InterPro"/>
</dbReference>
<dbReference type="Pfam" id="PF01116">
    <property type="entry name" value="F_bP_aldolase"/>
    <property type="match status" value="1"/>
</dbReference>
<protein>
    <submittedName>
        <fullName evidence="1">Putative fructose-1,6-bisphosphate aldolase</fullName>
        <ecNumber evidence="1">4.1.2.40</ecNumber>
    </submittedName>
</protein>
<dbReference type="InterPro" id="IPR013785">
    <property type="entry name" value="Aldolase_TIM"/>
</dbReference>
<accession>A0A2X3K1F8</accession>
<sequence>MKTFVERTGCDMLAVSIGNVHGLDDIPRIDIPLLKRIAEVCPVPLVIHGGSGIAPEILRSFVNYRVAKVNIASDLRKAFITAVGKAYVNNHNEANLARVMASAKNAVEEDVYSKILMMNEGHRLVRKAS</sequence>
<dbReference type="InterPro" id="IPR000771">
    <property type="entry name" value="FBA_II"/>
</dbReference>
<dbReference type="GO" id="GO:0009025">
    <property type="term" value="F:tagatose-bisphosphate aldolase activity"/>
    <property type="evidence" value="ECO:0007669"/>
    <property type="project" value="UniProtKB-EC"/>
</dbReference>
<dbReference type="PANTHER" id="PTHR30304:SF0">
    <property type="entry name" value="D-TAGATOSE-1,6-BISPHOSPHATE ALDOLASE SUBUNIT GATY-RELATED"/>
    <property type="match status" value="1"/>
</dbReference>
<reference evidence="1 2" key="1">
    <citation type="submission" date="2018-06" db="EMBL/GenBank/DDBJ databases">
        <authorList>
            <consortium name="Pathogen Informatics"/>
            <person name="Doyle S."/>
        </authorList>
    </citation>
    <scope>NUCLEOTIDE SEQUENCE [LARGE SCALE GENOMIC DNA]</scope>
    <source>
        <strain evidence="1 2">NCTC8009</strain>
    </source>
</reference>
<gene>
    <name evidence="1" type="primary">gatY_1</name>
    <name evidence="1" type="ORF">NCTC8009_01233</name>
</gene>
<dbReference type="SUPFAM" id="SSF51569">
    <property type="entry name" value="Aldolase"/>
    <property type="match status" value="1"/>
</dbReference>
<dbReference type="AlphaFoldDB" id="A0A2X3K1F8"/>
<proteinExistence type="predicted"/>
<dbReference type="Proteomes" id="UP000250991">
    <property type="component" value="Unassembled WGS sequence"/>
</dbReference>
<organism evidence="1 2">
    <name type="scientific">Escherichia coli</name>
    <dbReference type="NCBI Taxonomy" id="562"/>
    <lineage>
        <taxon>Bacteria</taxon>
        <taxon>Pseudomonadati</taxon>
        <taxon>Pseudomonadota</taxon>
        <taxon>Gammaproteobacteria</taxon>
        <taxon>Enterobacterales</taxon>
        <taxon>Enterobacteriaceae</taxon>
        <taxon>Escherichia</taxon>
    </lineage>
</organism>
<dbReference type="EMBL" id="UARW01000010">
    <property type="protein sequence ID" value="SQD00824.1"/>
    <property type="molecule type" value="Genomic_DNA"/>
</dbReference>